<comment type="caution">
    <text evidence="2">The sequence shown here is derived from an EMBL/GenBank/DDBJ whole genome shotgun (WGS) entry which is preliminary data.</text>
</comment>
<feature type="region of interest" description="Disordered" evidence="1">
    <location>
        <begin position="174"/>
        <end position="200"/>
    </location>
</feature>
<evidence type="ECO:0000256" key="1">
    <source>
        <dbReference type="SAM" id="MobiDB-lite"/>
    </source>
</evidence>
<dbReference type="AlphaFoldDB" id="A0A9D3SBZ8"/>
<reference evidence="2 3" key="1">
    <citation type="submission" date="2021-06" db="EMBL/GenBank/DDBJ databases">
        <title>Chromosome-level genome assembly of the red-tail catfish (Hemibagrus wyckioides).</title>
        <authorList>
            <person name="Shao F."/>
        </authorList>
    </citation>
    <scope>NUCLEOTIDE SEQUENCE [LARGE SCALE GENOMIC DNA]</scope>
    <source>
        <strain evidence="2">EC202008001</strain>
        <tissue evidence="2">Blood</tissue>
    </source>
</reference>
<dbReference type="Proteomes" id="UP000824219">
    <property type="component" value="Linkage Group LG28"/>
</dbReference>
<proteinExistence type="predicted"/>
<feature type="compositionally biased region" description="Basic and acidic residues" evidence="1">
    <location>
        <begin position="178"/>
        <end position="200"/>
    </location>
</feature>
<keyword evidence="3" id="KW-1185">Reference proteome</keyword>
<accession>A0A9D3SBZ8</accession>
<gene>
    <name evidence="2" type="ORF">KOW79_021706</name>
</gene>
<organism evidence="2 3">
    <name type="scientific">Hemibagrus wyckioides</name>
    <dbReference type="NCBI Taxonomy" id="337641"/>
    <lineage>
        <taxon>Eukaryota</taxon>
        <taxon>Metazoa</taxon>
        <taxon>Chordata</taxon>
        <taxon>Craniata</taxon>
        <taxon>Vertebrata</taxon>
        <taxon>Euteleostomi</taxon>
        <taxon>Actinopterygii</taxon>
        <taxon>Neopterygii</taxon>
        <taxon>Teleostei</taxon>
        <taxon>Ostariophysi</taxon>
        <taxon>Siluriformes</taxon>
        <taxon>Bagridae</taxon>
        <taxon>Hemibagrus</taxon>
    </lineage>
</organism>
<name>A0A9D3SBZ8_9TELE</name>
<feature type="region of interest" description="Disordered" evidence="1">
    <location>
        <begin position="16"/>
        <end position="35"/>
    </location>
</feature>
<dbReference type="EMBL" id="JAHKSW010000028">
    <property type="protein sequence ID" value="KAG7314403.1"/>
    <property type="molecule type" value="Genomic_DNA"/>
</dbReference>
<evidence type="ECO:0000313" key="2">
    <source>
        <dbReference type="EMBL" id="KAG7314403.1"/>
    </source>
</evidence>
<protein>
    <submittedName>
        <fullName evidence="2">Uncharacterized protein</fullName>
    </submittedName>
</protein>
<evidence type="ECO:0000313" key="3">
    <source>
        <dbReference type="Proteomes" id="UP000824219"/>
    </source>
</evidence>
<sequence length="200" mass="22133">MQNEEAMRAISLRHRGRGCRPLTGPSGAHRKARHGTAHKSVRYLLKAAASEKAGVLKRKMVVVVACCLELAPCQTFAAPLPFPATPLPDWPMRGAGPRLRKQAVQGAAEGQRSDSRCRSSDSALLFHSLFLRSANPPLSSRADMLPSKRCPRDAVNYLILSTWRHVLGVNTGTRERRRGNVEGEKKRTRTSPEKFTEELT</sequence>